<organism evidence="6 7">
    <name type="scientific">Dentipellis fragilis</name>
    <dbReference type="NCBI Taxonomy" id="205917"/>
    <lineage>
        <taxon>Eukaryota</taxon>
        <taxon>Fungi</taxon>
        <taxon>Dikarya</taxon>
        <taxon>Basidiomycota</taxon>
        <taxon>Agaricomycotina</taxon>
        <taxon>Agaricomycetes</taxon>
        <taxon>Russulales</taxon>
        <taxon>Hericiaceae</taxon>
        <taxon>Dentipellis</taxon>
    </lineage>
</organism>
<name>A0A4Y9YF62_9AGAM</name>
<evidence type="ECO:0000256" key="3">
    <source>
        <dbReference type="ARBA" id="ARBA00022827"/>
    </source>
</evidence>
<accession>A0A4Y9YF62</accession>
<evidence type="ECO:0000313" key="7">
    <source>
        <dbReference type="Proteomes" id="UP000298327"/>
    </source>
</evidence>
<reference evidence="6 7" key="1">
    <citation type="submission" date="2019-02" db="EMBL/GenBank/DDBJ databases">
        <title>Genome sequencing of the rare red list fungi Dentipellis fragilis.</title>
        <authorList>
            <person name="Buettner E."/>
            <person name="Kellner H."/>
        </authorList>
    </citation>
    <scope>NUCLEOTIDE SEQUENCE [LARGE SCALE GENOMIC DNA]</scope>
    <source>
        <strain evidence="6 7">DSM 105465</strain>
    </source>
</reference>
<dbReference type="Gene3D" id="3.30.70.2450">
    <property type="match status" value="1"/>
</dbReference>
<dbReference type="OrthoDB" id="2690153at2759"/>
<proteinExistence type="predicted"/>
<keyword evidence="7" id="KW-1185">Reference proteome</keyword>
<dbReference type="InterPro" id="IPR002938">
    <property type="entry name" value="FAD-bd"/>
</dbReference>
<keyword evidence="3" id="KW-0274">FAD</keyword>
<dbReference type="EMBL" id="SEOQ01000615">
    <property type="protein sequence ID" value="TFY59519.1"/>
    <property type="molecule type" value="Genomic_DNA"/>
</dbReference>
<evidence type="ECO:0000256" key="4">
    <source>
        <dbReference type="ARBA" id="ARBA00023002"/>
    </source>
</evidence>
<dbReference type="InterPro" id="IPR036188">
    <property type="entry name" value="FAD/NAD-bd_sf"/>
</dbReference>
<dbReference type="GO" id="GO:0071949">
    <property type="term" value="F:FAD binding"/>
    <property type="evidence" value="ECO:0007669"/>
    <property type="project" value="InterPro"/>
</dbReference>
<evidence type="ECO:0000313" key="6">
    <source>
        <dbReference type="EMBL" id="TFY59519.1"/>
    </source>
</evidence>
<dbReference type="InterPro" id="IPR050641">
    <property type="entry name" value="RIFMO-like"/>
</dbReference>
<dbReference type="GO" id="GO:0016709">
    <property type="term" value="F:oxidoreductase activity, acting on paired donors, with incorporation or reduction of molecular oxygen, NAD(P)H as one donor, and incorporation of one atom of oxygen"/>
    <property type="evidence" value="ECO:0007669"/>
    <property type="project" value="UniProtKB-ARBA"/>
</dbReference>
<comment type="cofactor">
    <cofactor evidence="1">
        <name>FAD</name>
        <dbReference type="ChEBI" id="CHEBI:57692"/>
    </cofactor>
</comment>
<dbReference type="PRINTS" id="PR00420">
    <property type="entry name" value="RNGMNOXGNASE"/>
</dbReference>
<keyword evidence="2" id="KW-0285">Flavoprotein</keyword>
<dbReference type="Proteomes" id="UP000298327">
    <property type="component" value="Unassembled WGS sequence"/>
</dbReference>
<dbReference type="STRING" id="205917.A0A4Y9YF62"/>
<evidence type="ECO:0000256" key="2">
    <source>
        <dbReference type="ARBA" id="ARBA00022630"/>
    </source>
</evidence>
<keyword evidence="4" id="KW-0560">Oxidoreductase</keyword>
<sequence length="560" mass="61066">MSPSNIDVLVVGAGPTGLVAALTLAKNGIPVRIIEKLSQYSLGQRGAGIMPRTLEVYHFLGVLEDVKKMGVSKSNMKEWKDGKPFKTYAMMTSLDPTPTFPERRPCHLGQDAACGILREHLKVYGIEVELATELVRLKQDEDSVTATVVKQQDGKEIEDTITAKYVVGADGAKGVVRKLLDLTFLGETLDAVHIIIGDAKVYGLDQDYWHKFGDGPSDGAILRPTHRYAEDIYFFAIFGPNLDYDRAVKDHEYFRQFIYNVAKVPELKIGEVETISNYRPNIRVVNSFRKGRVFIAGDAAHVHSATGGQGMNSSVMDAFNLSWKLALAIRGLASPSLLDSYDTERLPVIKEMLQRTTAILNRTFTTENGKSTPVAPTDKDVESPWTRSTQLNQLGVHYRWSPIVVDEAVDELESKDKGKAEELTASTYVAEEGGRLHAGDRAPDAPGLVDLNTGNTTRLFDTFGPDHHTLLVFTDGNPASALGPLARIPKGLVRTVALRSQGAAPAEVASGVDLVLQDKEGYAYPAYGAHVAIVRPDGVVGALVGDAEGIEKYFARVFAL</sequence>
<dbReference type="PANTHER" id="PTHR43004:SF19">
    <property type="entry name" value="BINDING MONOOXYGENASE, PUTATIVE (JCVI)-RELATED"/>
    <property type="match status" value="1"/>
</dbReference>
<evidence type="ECO:0000259" key="5">
    <source>
        <dbReference type="Pfam" id="PF01494"/>
    </source>
</evidence>
<feature type="domain" description="FAD-binding" evidence="5">
    <location>
        <begin position="6"/>
        <end position="356"/>
    </location>
</feature>
<dbReference type="PANTHER" id="PTHR43004">
    <property type="entry name" value="TRK SYSTEM POTASSIUM UPTAKE PROTEIN"/>
    <property type="match status" value="1"/>
</dbReference>
<dbReference type="AlphaFoldDB" id="A0A4Y9YF62"/>
<gene>
    <name evidence="6" type="ORF">EVG20_g7762</name>
</gene>
<comment type="caution">
    <text evidence="6">The sequence shown here is derived from an EMBL/GenBank/DDBJ whole genome shotgun (WGS) entry which is preliminary data.</text>
</comment>
<dbReference type="Pfam" id="PF01494">
    <property type="entry name" value="FAD_binding_3"/>
    <property type="match status" value="1"/>
</dbReference>
<protein>
    <recommendedName>
        <fullName evidence="5">FAD-binding domain-containing protein</fullName>
    </recommendedName>
</protein>
<dbReference type="SUPFAM" id="SSF51905">
    <property type="entry name" value="FAD/NAD(P)-binding domain"/>
    <property type="match status" value="1"/>
</dbReference>
<dbReference type="Gene3D" id="3.40.30.120">
    <property type="match status" value="1"/>
</dbReference>
<dbReference type="Gene3D" id="3.50.50.60">
    <property type="entry name" value="FAD/NAD(P)-binding domain"/>
    <property type="match status" value="1"/>
</dbReference>
<evidence type="ECO:0000256" key="1">
    <source>
        <dbReference type="ARBA" id="ARBA00001974"/>
    </source>
</evidence>